<dbReference type="EMBL" id="JFYZ01000032">
    <property type="protein sequence ID" value="EZP77769.1"/>
    <property type="molecule type" value="Genomic_DNA"/>
</dbReference>
<dbReference type="Gene3D" id="3.40.190.10">
    <property type="entry name" value="Periplasmic binding protein-like II"/>
    <property type="match status" value="2"/>
</dbReference>
<dbReference type="PATRIC" id="fig|158500.4.peg.4409"/>
<dbReference type="Proteomes" id="UP000024329">
    <property type="component" value="Unassembled WGS sequence"/>
</dbReference>
<accession>A0A031JMF6</accession>
<dbReference type="RefSeq" id="WP_036528631.1">
    <property type="nucleotide sequence ID" value="NZ_JFYZ01000032.1"/>
</dbReference>
<protein>
    <submittedName>
        <fullName evidence="2">Sulfate ABC transporter substrate-binding protein</fullName>
    </submittedName>
</protein>
<dbReference type="GO" id="GO:0015689">
    <property type="term" value="P:molybdate ion transport"/>
    <property type="evidence" value="ECO:0007669"/>
    <property type="project" value="TreeGrafter"/>
</dbReference>
<feature type="chain" id="PRO_5001556794" evidence="1">
    <location>
        <begin position="25"/>
        <end position="330"/>
    </location>
</feature>
<dbReference type="PANTHER" id="PTHR30632">
    <property type="entry name" value="MOLYBDATE-BINDING PERIPLASMIC PROTEIN"/>
    <property type="match status" value="1"/>
</dbReference>
<sequence>MHYAKLAALAATVLSLAGAMPAAAQSQDANKVTDLGVYPPWQEGQNNDAAKRGFEFTIADADNLADFHGSPQNPMLSLYVGGNYFFAMAPLVAAFEQRYPEYKGRLYWETIPPGLLVRQMKMGGTITVGNMTWTVKPDVYLAGKNAVQKQMEDGLLVGPVVPYVTNTLAIMVPKGNPAKVTGLASLGSASIKLAMPNPEFEGIARQISSALEAAGGKPLADKVYKAKVADGTSILTHIHHRQTPLWIMQGKAQAGVTWQSEVAFQMQAGHPIEGVEIPAAQNQTAIYAGAMAKDAPHPEAAKRWLEFIRSPEALAIFGRYGFKPYQETTQ</sequence>
<dbReference type="AlphaFoldDB" id="A0A031JMF6"/>
<feature type="signal peptide" evidence="1">
    <location>
        <begin position="1"/>
        <end position="24"/>
    </location>
</feature>
<evidence type="ECO:0000313" key="2">
    <source>
        <dbReference type="EMBL" id="EZP77769.1"/>
    </source>
</evidence>
<proteinExistence type="predicted"/>
<dbReference type="InterPro" id="IPR050682">
    <property type="entry name" value="ModA/WtpA"/>
</dbReference>
<name>A0A031JMF6_9SPHN</name>
<dbReference type="GO" id="GO:0030973">
    <property type="term" value="F:molybdate ion binding"/>
    <property type="evidence" value="ECO:0007669"/>
    <property type="project" value="TreeGrafter"/>
</dbReference>
<reference evidence="2 3" key="1">
    <citation type="submission" date="2014-03" db="EMBL/GenBank/DDBJ databases">
        <title>Whole genome sequence of Novosphingobium resinovorum KF1.</title>
        <authorList>
            <person name="Gan H.M."/>
            <person name="Gan H.Y."/>
            <person name="Chew T.H."/>
            <person name="Savka M.A."/>
        </authorList>
    </citation>
    <scope>NUCLEOTIDE SEQUENCE [LARGE SCALE GENOMIC DNA]</scope>
    <source>
        <strain evidence="2 3">KF1</strain>
    </source>
</reference>
<dbReference type="Pfam" id="PF13531">
    <property type="entry name" value="SBP_bac_11"/>
    <property type="match status" value="1"/>
</dbReference>
<keyword evidence="1" id="KW-0732">Signal</keyword>
<gene>
    <name evidence="2" type="ORF">BV97_04338</name>
</gene>
<dbReference type="SUPFAM" id="SSF53850">
    <property type="entry name" value="Periplasmic binding protein-like II"/>
    <property type="match status" value="1"/>
</dbReference>
<evidence type="ECO:0000313" key="3">
    <source>
        <dbReference type="Proteomes" id="UP000024329"/>
    </source>
</evidence>
<comment type="caution">
    <text evidence="2">The sequence shown here is derived from an EMBL/GenBank/DDBJ whole genome shotgun (WGS) entry which is preliminary data.</text>
</comment>
<dbReference type="PANTHER" id="PTHR30632:SF0">
    <property type="entry name" value="SULFATE-BINDING PROTEIN"/>
    <property type="match status" value="1"/>
</dbReference>
<organism evidence="2 3">
    <name type="scientific">Novosphingobium resinovorum</name>
    <dbReference type="NCBI Taxonomy" id="158500"/>
    <lineage>
        <taxon>Bacteria</taxon>
        <taxon>Pseudomonadati</taxon>
        <taxon>Pseudomonadota</taxon>
        <taxon>Alphaproteobacteria</taxon>
        <taxon>Sphingomonadales</taxon>
        <taxon>Sphingomonadaceae</taxon>
        <taxon>Novosphingobium</taxon>
    </lineage>
</organism>
<evidence type="ECO:0000256" key="1">
    <source>
        <dbReference type="SAM" id="SignalP"/>
    </source>
</evidence>
<dbReference type="eggNOG" id="COG0725">
    <property type="taxonomic scope" value="Bacteria"/>
</dbReference>